<dbReference type="Proteomes" id="UP000887566">
    <property type="component" value="Unplaced"/>
</dbReference>
<dbReference type="WBParaSite" id="PSAMB.scaffold6612size9123.g28813.t1">
    <property type="protein sequence ID" value="PSAMB.scaffold6612size9123.g28813.t1"/>
    <property type="gene ID" value="PSAMB.scaffold6612size9123.g28813"/>
</dbReference>
<evidence type="ECO:0000313" key="2">
    <source>
        <dbReference type="WBParaSite" id="PSAMB.scaffold6612size9123.g28813.t1"/>
    </source>
</evidence>
<accession>A0A914X6T7</accession>
<keyword evidence="1" id="KW-1185">Reference proteome</keyword>
<reference evidence="2" key="1">
    <citation type="submission" date="2022-11" db="UniProtKB">
        <authorList>
            <consortium name="WormBaseParasite"/>
        </authorList>
    </citation>
    <scope>IDENTIFICATION</scope>
</reference>
<dbReference type="AlphaFoldDB" id="A0A914X6T7"/>
<protein>
    <submittedName>
        <fullName evidence="2">Uncharacterized protein</fullName>
    </submittedName>
</protein>
<name>A0A914X6T7_9BILA</name>
<evidence type="ECO:0000313" key="1">
    <source>
        <dbReference type="Proteomes" id="UP000887566"/>
    </source>
</evidence>
<sequence length="109" mass="12599">MSVLESPTFALNGDAKLHFNYRRNNNASAVYVCQDTYDRELEECYRLSVWEDVHPNEWVDDYIDLVTSDTKLYIIAKFLHSNGNNVRTRTSSVSIDNIRLTDSYGNPLC</sequence>
<proteinExistence type="predicted"/>
<dbReference type="Gene3D" id="2.60.120.200">
    <property type="match status" value="1"/>
</dbReference>
<organism evidence="1 2">
    <name type="scientific">Plectus sambesii</name>
    <dbReference type="NCBI Taxonomy" id="2011161"/>
    <lineage>
        <taxon>Eukaryota</taxon>
        <taxon>Metazoa</taxon>
        <taxon>Ecdysozoa</taxon>
        <taxon>Nematoda</taxon>
        <taxon>Chromadorea</taxon>
        <taxon>Plectida</taxon>
        <taxon>Plectina</taxon>
        <taxon>Plectoidea</taxon>
        <taxon>Plectidae</taxon>
        <taxon>Plectus</taxon>
    </lineage>
</organism>